<name>A0A9Q3P5C7_9BASI</name>
<organism evidence="1 2">
    <name type="scientific">Austropuccinia psidii MF-1</name>
    <dbReference type="NCBI Taxonomy" id="1389203"/>
    <lineage>
        <taxon>Eukaryota</taxon>
        <taxon>Fungi</taxon>
        <taxon>Dikarya</taxon>
        <taxon>Basidiomycota</taxon>
        <taxon>Pucciniomycotina</taxon>
        <taxon>Pucciniomycetes</taxon>
        <taxon>Pucciniales</taxon>
        <taxon>Sphaerophragmiaceae</taxon>
        <taxon>Austropuccinia</taxon>
    </lineage>
</organism>
<comment type="caution">
    <text evidence="1">The sequence shown here is derived from an EMBL/GenBank/DDBJ whole genome shotgun (WGS) entry which is preliminary data.</text>
</comment>
<dbReference type="Proteomes" id="UP000765509">
    <property type="component" value="Unassembled WGS sequence"/>
</dbReference>
<gene>
    <name evidence="1" type="ORF">O181_087326</name>
</gene>
<protein>
    <submittedName>
        <fullName evidence="1">Uncharacterized protein</fullName>
    </submittedName>
</protein>
<keyword evidence="2" id="KW-1185">Reference proteome</keyword>
<proteinExistence type="predicted"/>
<reference evidence="1" key="1">
    <citation type="submission" date="2021-03" db="EMBL/GenBank/DDBJ databases">
        <title>Draft genome sequence of rust myrtle Austropuccinia psidii MF-1, a brazilian biotype.</title>
        <authorList>
            <person name="Quecine M.C."/>
            <person name="Pachon D.M.R."/>
            <person name="Bonatelli M.L."/>
            <person name="Correr F.H."/>
            <person name="Franceschini L.M."/>
            <person name="Leite T.F."/>
            <person name="Margarido G.R.A."/>
            <person name="Almeida C.A."/>
            <person name="Ferrarezi J.A."/>
            <person name="Labate C.A."/>
        </authorList>
    </citation>
    <scope>NUCLEOTIDE SEQUENCE</scope>
    <source>
        <strain evidence="1">MF-1</strain>
    </source>
</reference>
<dbReference type="AlphaFoldDB" id="A0A9Q3P5C7"/>
<evidence type="ECO:0000313" key="1">
    <source>
        <dbReference type="EMBL" id="MBW0547611.1"/>
    </source>
</evidence>
<accession>A0A9Q3P5C7</accession>
<evidence type="ECO:0000313" key="2">
    <source>
        <dbReference type="Proteomes" id="UP000765509"/>
    </source>
</evidence>
<sequence length="174" mass="19072">MSTPCYSSMCICICQYCSTQTHSSPEGNRQGVAFTPFHYKKHINKLKSAIEPKYLPNIPTLASGSECPQIILDQIFPSDYSQLTQSTFSTPLGVNSTAQKPYSSSQTLPPQGLGMIISAILSSRYNIPRRASCILNPTLNLLIKSSISSLGGHPIPAFHIPQDLSTIFEHLQLE</sequence>
<dbReference type="EMBL" id="AVOT02052688">
    <property type="protein sequence ID" value="MBW0547611.1"/>
    <property type="molecule type" value="Genomic_DNA"/>
</dbReference>